<dbReference type="Proteomes" id="UP000320176">
    <property type="component" value="Unassembled WGS sequence"/>
</dbReference>
<dbReference type="OrthoDB" id="279598at2"/>
<keyword evidence="3" id="KW-1185">Reference proteome</keyword>
<comment type="caution">
    <text evidence="2">The sequence shown here is derived from an EMBL/GenBank/DDBJ whole genome shotgun (WGS) entry which is preliminary data.</text>
</comment>
<organism evidence="2 3">
    <name type="scientific">Stieleria varia</name>
    <dbReference type="NCBI Taxonomy" id="2528005"/>
    <lineage>
        <taxon>Bacteria</taxon>
        <taxon>Pseudomonadati</taxon>
        <taxon>Planctomycetota</taxon>
        <taxon>Planctomycetia</taxon>
        <taxon>Pirellulales</taxon>
        <taxon>Pirellulaceae</taxon>
        <taxon>Stieleria</taxon>
    </lineage>
</organism>
<keyword evidence="1" id="KW-0732">Signal</keyword>
<dbReference type="EMBL" id="SJPN01000005">
    <property type="protein sequence ID" value="TWU01301.1"/>
    <property type="molecule type" value="Genomic_DNA"/>
</dbReference>
<name>A0A5C6APF3_9BACT</name>
<gene>
    <name evidence="2" type="ORF">Pla52n_46750</name>
</gene>
<feature type="chain" id="PRO_5023119058" description="Lipoprotein" evidence="1">
    <location>
        <begin position="22"/>
        <end position="312"/>
    </location>
</feature>
<evidence type="ECO:0008006" key="4">
    <source>
        <dbReference type="Google" id="ProtNLM"/>
    </source>
</evidence>
<proteinExistence type="predicted"/>
<evidence type="ECO:0000313" key="3">
    <source>
        <dbReference type="Proteomes" id="UP000320176"/>
    </source>
</evidence>
<dbReference type="PROSITE" id="PS51257">
    <property type="entry name" value="PROKAR_LIPOPROTEIN"/>
    <property type="match status" value="1"/>
</dbReference>
<dbReference type="AlphaFoldDB" id="A0A5C6APF3"/>
<reference evidence="2 3" key="1">
    <citation type="submission" date="2019-02" db="EMBL/GenBank/DDBJ databases">
        <title>Deep-cultivation of Planctomycetes and their phenomic and genomic characterization uncovers novel biology.</title>
        <authorList>
            <person name="Wiegand S."/>
            <person name="Jogler M."/>
            <person name="Boedeker C."/>
            <person name="Pinto D."/>
            <person name="Vollmers J."/>
            <person name="Rivas-Marin E."/>
            <person name="Kohn T."/>
            <person name="Peeters S.H."/>
            <person name="Heuer A."/>
            <person name="Rast P."/>
            <person name="Oberbeckmann S."/>
            <person name="Bunk B."/>
            <person name="Jeske O."/>
            <person name="Meyerdierks A."/>
            <person name="Storesund J.E."/>
            <person name="Kallscheuer N."/>
            <person name="Luecker S."/>
            <person name="Lage O.M."/>
            <person name="Pohl T."/>
            <person name="Merkel B.J."/>
            <person name="Hornburger P."/>
            <person name="Mueller R.-W."/>
            <person name="Bruemmer F."/>
            <person name="Labrenz M."/>
            <person name="Spormann A.M."/>
            <person name="Op Den Camp H."/>
            <person name="Overmann J."/>
            <person name="Amann R."/>
            <person name="Jetten M.S.M."/>
            <person name="Mascher T."/>
            <person name="Medema M.H."/>
            <person name="Devos D.P."/>
            <person name="Kaster A.-K."/>
            <person name="Ovreas L."/>
            <person name="Rohde M."/>
            <person name="Galperin M.Y."/>
            <person name="Jogler C."/>
        </authorList>
    </citation>
    <scope>NUCLEOTIDE SEQUENCE [LARGE SCALE GENOMIC DNA]</scope>
    <source>
        <strain evidence="2 3">Pla52n</strain>
    </source>
</reference>
<dbReference type="RefSeq" id="WP_146521743.1">
    <property type="nucleotide sequence ID" value="NZ_CP151726.1"/>
</dbReference>
<protein>
    <recommendedName>
        <fullName evidence="4">Lipoprotein</fullName>
    </recommendedName>
</protein>
<evidence type="ECO:0000256" key="1">
    <source>
        <dbReference type="SAM" id="SignalP"/>
    </source>
</evidence>
<accession>A0A5C6APF3</accession>
<feature type="signal peptide" evidence="1">
    <location>
        <begin position="1"/>
        <end position="21"/>
    </location>
</feature>
<evidence type="ECO:0000313" key="2">
    <source>
        <dbReference type="EMBL" id="TWU01301.1"/>
    </source>
</evidence>
<sequence precursor="true">MRTPTWIIIALVALTTALGCAQRQVAPSYPPPPTVLNATPGIAEVAAAVNRTASIRQLSSNTVVVDVLSMPSIPKLSGTLALERDRRFRMRANLPVVLGAGMDMGSNDQVFWFEVPEGMSKVLYYAGHDAYRQQLNRAILPVDPTWIMDALGLIQIDPNTVVSGPTMRADGKLELRSLVASPSGNYQRVLMIDANAGYVTDQFLYGPMGTLVASSQASQPRYYENEQCVLPHTVELTLTPAAGPPLSMRIEVGSYAINQLLSSDPNLFTMPQTAAKAVDLTTLSMPASGTVVTPVTYDNGQLGPLPYRGLIE</sequence>